<evidence type="ECO:0000313" key="6">
    <source>
        <dbReference type="Proteomes" id="UP000251571"/>
    </source>
</evidence>
<dbReference type="Pfam" id="PF11695">
    <property type="entry name" value="DUF3291"/>
    <property type="match status" value="1"/>
</dbReference>
<dbReference type="Proteomes" id="UP000245839">
    <property type="component" value="Unassembled WGS sequence"/>
</dbReference>
<dbReference type="EMBL" id="UETC01000001">
    <property type="protein sequence ID" value="SSA38197.1"/>
    <property type="molecule type" value="Genomic_DNA"/>
</dbReference>
<dbReference type="RefSeq" id="WP_109562526.1">
    <property type="nucleotide sequence ID" value="NZ_QGDJ01000001.1"/>
</dbReference>
<protein>
    <submittedName>
        <fullName evidence="3">Uncharacterized protein DUF3291</fullName>
    </submittedName>
</protein>
<name>A0A2Y9A7P0_9RHOB</name>
<dbReference type="InterPro" id="IPR021708">
    <property type="entry name" value="DUF3291"/>
</dbReference>
<dbReference type="AlphaFoldDB" id="A0A2Y9A7P0"/>
<sequence>MRSPSPSISARAQGEAHRSARPAFLLPQGRSQDRPGSTLAEPAVGDTRPPLDDARMAGFMETPDRTNALAERNPGFVWRMRPEGGSAAEIALPGDAEVIPNLSVRTGIGSPAASVFNALPARSSEMRAACFDPMAPPPLLLWSLPERHVPTREDAMDRLSQPRAPGATDHAFGRDAVETSACRICTFEEVAP</sequence>
<evidence type="ECO:0000256" key="1">
    <source>
        <dbReference type="SAM" id="MobiDB-lite"/>
    </source>
</evidence>
<keyword evidence="5" id="KW-1185">Reference proteome</keyword>
<feature type="domain" description="DUF3291" evidence="2">
    <location>
        <begin position="39"/>
        <end position="173"/>
    </location>
</feature>
<accession>A0A2Y9A7P0</accession>
<evidence type="ECO:0000313" key="5">
    <source>
        <dbReference type="Proteomes" id="UP000245839"/>
    </source>
</evidence>
<evidence type="ECO:0000259" key="2">
    <source>
        <dbReference type="Pfam" id="PF11695"/>
    </source>
</evidence>
<dbReference type="Proteomes" id="UP000251571">
    <property type="component" value="Unassembled WGS sequence"/>
</dbReference>
<evidence type="ECO:0000313" key="4">
    <source>
        <dbReference type="EMBL" id="SSA38197.1"/>
    </source>
</evidence>
<organism evidence="4 6">
    <name type="scientific">Jannaschia seohaensis</name>
    <dbReference type="NCBI Taxonomy" id="475081"/>
    <lineage>
        <taxon>Bacteria</taxon>
        <taxon>Pseudomonadati</taxon>
        <taxon>Pseudomonadota</taxon>
        <taxon>Alphaproteobacteria</taxon>
        <taxon>Rhodobacterales</taxon>
        <taxon>Roseobacteraceae</taxon>
        <taxon>Jannaschia</taxon>
    </lineage>
</organism>
<gene>
    <name evidence="3" type="ORF">BCF38_101328</name>
    <name evidence="4" type="ORF">SAMN05421539_101328</name>
</gene>
<evidence type="ECO:0000313" key="3">
    <source>
        <dbReference type="EMBL" id="PWJ21919.1"/>
    </source>
</evidence>
<feature type="region of interest" description="Disordered" evidence="1">
    <location>
        <begin position="1"/>
        <end position="51"/>
    </location>
</feature>
<proteinExistence type="predicted"/>
<dbReference type="OrthoDB" id="2376237at2"/>
<feature type="compositionally biased region" description="Polar residues" evidence="1">
    <location>
        <begin position="1"/>
        <end position="10"/>
    </location>
</feature>
<dbReference type="EMBL" id="QGDJ01000001">
    <property type="protein sequence ID" value="PWJ21919.1"/>
    <property type="molecule type" value="Genomic_DNA"/>
</dbReference>
<reference evidence="3 5" key="2">
    <citation type="submission" date="2018-03" db="EMBL/GenBank/DDBJ databases">
        <title>Genomic Encyclopedia of Archaeal and Bacterial Type Strains, Phase II (KMG-II): from individual species to whole genera.</title>
        <authorList>
            <person name="Goeker M."/>
        </authorList>
    </citation>
    <scope>NUCLEOTIDE SEQUENCE [LARGE SCALE GENOMIC DNA]</scope>
    <source>
        <strain evidence="3 5">DSM 25227</strain>
    </source>
</reference>
<reference evidence="4 6" key="1">
    <citation type="submission" date="2016-10" db="EMBL/GenBank/DDBJ databases">
        <authorList>
            <person name="Cai Z."/>
        </authorList>
    </citation>
    <scope>NUCLEOTIDE SEQUENCE [LARGE SCALE GENOMIC DNA]</scope>
    <source>
        <strain evidence="4 6">DSM 25227</strain>
    </source>
</reference>